<comment type="caution">
    <text evidence="5">The sequence shown here is derived from an EMBL/GenBank/DDBJ whole genome shotgun (WGS) entry which is preliminary data.</text>
</comment>
<dbReference type="PRINTS" id="PR00080">
    <property type="entry name" value="SDRFAMILY"/>
</dbReference>
<dbReference type="InterPro" id="IPR002347">
    <property type="entry name" value="SDR_fam"/>
</dbReference>
<protein>
    <submittedName>
        <fullName evidence="5">SDR family oxidoreductase</fullName>
    </submittedName>
</protein>
<dbReference type="PRINTS" id="PR00081">
    <property type="entry name" value="GDHRDH"/>
</dbReference>
<dbReference type="GO" id="GO:0016020">
    <property type="term" value="C:membrane"/>
    <property type="evidence" value="ECO:0007669"/>
    <property type="project" value="TreeGrafter"/>
</dbReference>
<dbReference type="SUPFAM" id="SSF51735">
    <property type="entry name" value="NAD(P)-binding Rossmann-fold domains"/>
    <property type="match status" value="1"/>
</dbReference>
<gene>
    <name evidence="5" type="ORF">JJB11_06260</name>
</gene>
<feature type="region of interest" description="Disordered" evidence="4">
    <location>
        <begin position="1"/>
        <end position="20"/>
    </location>
</feature>
<dbReference type="PANTHER" id="PTHR44196:SF1">
    <property type="entry name" value="DEHYDROGENASE_REDUCTASE SDR FAMILY MEMBER 7B"/>
    <property type="match status" value="1"/>
</dbReference>
<dbReference type="NCBIfam" id="NF005437">
    <property type="entry name" value="PRK07024.1"/>
    <property type="match status" value="1"/>
</dbReference>
<keyword evidence="2" id="KW-0560">Oxidoreductase</keyword>
<evidence type="ECO:0000256" key="3">
    <source>
        <dbReference type="RuleBase" id="RU000363"/>
    </source>
</evidence>
<dbReference type="AlphaFoldDB" id="A0A934TS25"/>
<comment type="similarity">
    <text evidence="1 3">Belongs to the short-chain dehydrogenases/reductases (SDR) family.</text>
</comment>
<evidence type="ECO:0000313" key="5">
    <source>
        <dbReference type="EMBL" id="MBK6005692.1"/>
    </source>
</evidence>
<evidence type="ECO:0000256" key="2">
    <source>
        <dbReference type="ARBA" id="ARBA00023002"/>
    </source>
</evidence>
<organism evidence="5 6">
    <name type="scientific">Ramlibacter ginsenosidimutans</name>
    <dbReference type="NCBI Taxonomy" id="502333"/>
    <lineage>
        <taxon>Bacteria</taxon>
        <taxon>Pseudomonadati</taxon>
        <taxon>Pseudomonadota</taxon>
        <taxon>Betaproteobacteria</taxon>
        <taxon>Burkholderiales</taxon>
        <taxon>Comamonadaceae</taxon>
        <taxon>Ramlibacter</taxon>
    </lineage>
</organism>
<evidence type="ECO:0000313" key="6">
    <source>
        <dbReference type="Proteomes" id="UP000630528"/>
    </source>
</evidence>
<reference evidence="5" key="2">
    <citation type="submission" date="2021-01" db="EMBL/GenBank/DDBJ databases">
        <authorList>
            <person name="Kang M."/>
        </authorList>
    </citation>
    <scope>NUCLEOTIDE SEQUENCE</scope>
    <source>
        <strain evidence="5">KACC 17527</strain>
    </source>
</reference>
<evidence type="ECO:0000256" key="1">
    <source>
        <dbReference type="ARBA" id="ARBA00006484"/>
    </source>
</evidence>
<dbReference type="Pfam" id="PF00106">
    <property type="entry name" value="adh_short"/>
    <property type="match status" value="1"/>
</dbReference>
<name>A0A934TS25_9BURK</name>
<dbReference type="Gene3D" id="3.40.50.720">
    <property type="entry name" value="NAD(P)-binding Rossmann-like Domain"/>
    <property type="match status" value="1"/>
</dbReference>
<dbReference type="Proteomes" id="UP000630528">
    <property type="component" value="Unassembled WGS sequence"/>
</dbReference>
<dbReference type="PANTHER" id="PTHR44196">
    <property type="entry name" value="DEHYDROGENASE/REDUCTASE SDR FAMILY MEMBER 7B"/>
    <property type="match status" value="1"/>
</dbReference>
<accession>A0A934TS25</accession>
<dbReference type="PROSITE" id="PS00061">
    <property type="entry name" value="ADH_SHORT"/>
    <property type="match status" value="1"/>
</dbReference>
<evidence type="ECO:0000256" key="4">
    <source>
        <dbReference type="SAM" id="MobiDB-lite"/>
    </source>
</evidence>
<sequence length="280" mass="29786">MNPPDRPQGETRSAQHAGTPVTDAPLAFITGASSGIGQALARRYHQAGWRLALVARRTVETSAWAQGEGMAADRWRVYAADVADIDSIVAAGQACIAQQGVPDVVIANAGISIGMDTADRADLDVLARTLATNNVGLAATFHPFVAPMRSRGSGTLVGIASVAGIRGLPGHGAYSASKAAVISYCESLRGELRGTGVRVVTIAPGYVDTPLTRKNRYGMPFLMRAEDFADAAYRTIAAGRSYRVIPWQMGVVAKLLRALPNPVFDRLLAGRPRKHRQNER</sequence>
<dbReference type="EMBL" id="JAEPWM010000002">
    <property type="protein sequence ID" value="MBK6005692.1"/>
    <property type="molecule type" value="Genomic_DNA"/>
</dbReference>
<dbReference type="InterPro" id="IPR036291">
    <property type="entry name" value="NAD(P)-bd_dom_sf"/>
</dbReference>
<dbReference type="GO" id="GO:0016491">
    <property type="term" value="F:oxidoreductase activity"/>
    <property type="evidence" value="ECO:0007669"/>
    <property type="project" value="UniProtKB-KW"/>
</dbReference>
<reference evidence="5" key="1">
    <citation type="journal article" date="2012" name="J. Microbiol. Biotechnol.">
        <title>Ramlibacter ginsenosidimutans sp. nov., with ginsenoside-converting activity.</title>
        <authorList>
            <person name="Wang L."/>
            <person name="An D.S."/>
            <person name="Kim S.G."/>
            <person name="Jin F.X."/>
            <person name="Kim S.C."/>
            <person name="Lee S.T."/>
            <person name="Im W.T."/>
        </authorList>
    </citation>
    <scope>NUCLEOTIDE SEQUENCE</scope>
    <source>
        <strain evidence="5">KACC 17527</strain>
    </source>
</reference>
<proteinExistence type="inferred from homology"/>
<keyword evidence="6" id="KW-1185">Reference proteome</keyword>
<dbReference type="InterPro" id="IPR020904">
    <property type="entry name" value="Sc_DH/Rdtase_CS"/>
</dbReference>